<reference evidence="7" key="1">
    <citation type="journal article" date="2019" name="Int. J. Syst. Evol. Microbiol.">
        <title>The Global Catalogue of Microorganisms (GCM) 10K type strain sequencing project: providing services to taxonomists for standard genome sequencing and annotation.</title>
        <authorList>
            <consortium name="The Broad Institute Genomics Platform"/>
            <consortium name="The Broad Institute Genome Sequencing Center for Infectious Disease"/>
            <person name="Wu L."/>
            <person name="Ma J."/>
        </authorList>
    </citation>
    <scope>NUCLEOTIDE SEQUENCE [LARGE SCALE GENOMIC DNA]</scope>
    <source>
        <strain evidence="7">CGMCC 4.7645</strain>
    </source>
</reference>
<dbReference type="SUPFAM" id="SSF46894">
    <property type="entry name" value="C-terminal effector domain of the bipartite response regulators"/>
    <property type="match status" value="1"/>
</dbReference>
<comment type="caution">
    <text evidence="6">The sequence shown here is derived from an EMBL/GenBank/DDBJ whole genome shotgun (WGS) entry which is preliminary data.</text>
</comment>
<keyword evidence="3" id="KW-0804">Transcription</keyword>
<name>A0ABW5FPH2_9PSEU</name>
<dbReference type="CDD" id="cd06170">
    <property type="entry name" value="LuxR_C_like"/>
    <property type="match status" value="1"/>
</dbReference>
<dbReference type="SUPFAM" id="SSF52540">
    <property type="entry name" value="P-loop containing nucleoside triphosphate hydrolases"/>
    <property type="match status" value="1"/>
</dbReference>
<dbReference type="PROSITE" id="PS50043">
    <property type="entry name" value="HTH_LUXR_2"/>
    <property type="match status" value="1"/>
</dbReference>
<dbReference type="PROSITE" id="PS00622">
    <property type="entry name" value="HTH_LUXR_1"/>
    <property type="match status" value="1"/>
</dbReference>
<proteinExistence type="predicted"/>
<organism evidence="6 7">
    <name type="scientific">Amycolatopsis pigmentata</name>
    <dbReference type="NCBI Taxonomy" id="450801"/>
    <lineage>
        <taxon>Bacteria</taxon>
        <taxon>Bacillati</taxon>
        <taxon>Actinomycetota</taxon>
        <taxon>Actinomycetes</taxon>
        <taxon>Pseudonocardiales</taxon>
        <taxon>Pseudonocardiaceae</taxon>
        <taxon>Amycolatopsis</taxon>
    </lineage>
</organism>
<dbReference type="PRINTS" id="PR00038">
    <property type="entry name" value="HTHLUXR"/>
</dbReference>
<evidence type="ECO:0000256" key="3">
    <source>
        <dbReference type="ARBA" id="ARBA00023163"/>
    </source>
</evidence>
<feature type="domain" description="HTH luxR-type" evidence="5">
    <location>
        <begin position="785"/>
        <end position="850"/>
    </location>
</feature>
<dbReference type="SMART" id="SM00421">
    <property type="entry name" value="HTH_LUXR"/>
    <property type="match status" value="1"/>
</dbReference>
<dbReference type="RefSeq" id="WP_378262181.1">
    <property type="nucleotide sequence ID" value="NZ_JBHUKR010000004.1"/>
</dbReference>
<evidence type="ECO:0000256" key="1">
    <source>
        <dbReference type="ARBA" id="ARBA00023015"/>
    </source>
</evidence>
<protein>
    <submittedName>
        <fullName evidence="6">LuxR C-terminal-related transcriptional regulator</fullName>
    </submittedName>
</protein>
<evidence type="ECO:0000313" key="7">
    <source>
        <dbReference type="Proteomes" id="UP001597417"/>
    </source>
</evidence>
<dbReference type="Pfam" id="PF00196">
    <property type="entry name" value="GerE"/>
    <property type="match status" value="1"/>
</dbReference>
<dbReference type="Proteomes" id="UP001597417">
    <property type="component" value="Unassembled WGS sequence"/>
</dbReference>
<evidence type="ECO:0000256" key="4">
    <source>
        <dbReference type="SAM" id="MobiDB-lite"/>
    </source>
</evidence>
<dbReference type="PANTHER" id="PTHR44688">
    <property type="entry name" value="DNA-BINDING TRANSCRIPTIONAL ACTIVATOR DEVR_DOSR"/>
    <property type="match status" value="1"/>
</dbReference>
<feature type="region of interest" description="Disordered" evidence="4">
    <location>
        <begin position="762"/>
        <end position="795"/>
    </location>
</feature>
<evidence type="ECO:0000313" key="6">
    <source>
        <dbReference type="EMBL" id="MFD2415931.1"/>
    </source>
</evidence>
<dbReference type="PANTHER" id="PTHR44688:SF16">
    <property type="entry name" value="DNA-BINDING TRANSCRIPTIONAL ACTIVATOR DEVR_DOSR"/>
    <property type="match status" value="1"/>
</dbReference>
<dbReference type="InterPro" id="IPR036388">
    <property type="entry name" value="WH-like_DNA-bd_sf"/>
</dbReference>
<keyword evidence="2" id="KW-0238">DNA-binding</keyword>
<dbReference type="InterPro" id="IPR000792">
    <property type="entry name" value="Tscrpt_reg_LuxR_C"/>
</dbReference>
<dbReference type="EMBL" id="JBHUKR010000004">
    <property type="protein sequence ID" value="MFD2415931.1"/>
    <property type="molecule type" value="Genomic_DNA"/>
</dbReference>
<accession>A0ABW5FPH2</accession>
<dbReference type="Gene3D" id="1.10.10.10">
    <property type="entry name" value="Winged helix-like DNA-binding domain superfamily/Winged helix DNA-binding domain"/>
    <property type="match status" value="1"/>
</dbReference>
<evidence type="ECO:0000259" key="5">
    <source>
        <dbReference type="PROSITE" id="PS50043"/>
    </source>
</evidence>
<evidence type="ECO:0000256" key="2">
    <source>
        <dbReference type="ARBA" id="ARBA00023125"/>
    </source>
</evidence>
<keyword evidence="1" id="KW-0805">Transcription regulation</keyword>
<dbReference type="InterPro" id="IPR016032">
    <property type="entry name" value="Sig_transdc_resp-reg_C-effctor"/>
</dbReference>
<keyword evidence="7" id="KW-1185">Reference proteome</keyword>
<gene>
    <name evidence="6" type="ORF">ACFSXZ_06280</name>
</gene>
<sequence>MSQSKTTPKLIPGDEAAELAGAVAADPLAPVLAAIRAPGGYGKSTLLAELGRAFRQADVPVLSVREALSEPARCREAAIVVDDAHRLPGGQLERLADLASDERTRLIAAYRPWPRSPALADLTGILERTRPALLLRPLDRAGITGRAAALLADSLAGREPPAGLIDQLEEQTGGVPRYVDRVLEALRQAHRGTVPQAPFQVPATAVTRFQAELERLDPGVHRLLLAKAVAPGLHIDLLTALLGLDIDVAWELMDGARATGMLDDGDALLPLAQRAVAALSPPERKLSVQRQLIEGQRERGGPMLALARPLLGTGVGGTTIAAAFEEAGDEALAESPELAVECYAAAIAAGAPAAKLTGRQAQAAGLSGDFDTALRLADRMVGGADEADRAHAANVAGTVLAHRGLLGHSAELYRWSGSAPGAAFAVIGLIGTGHLAEAEELLAAHRNSGPPMLASSAAARMARGVYESVTEEAATALATLTRASSMLQPVGRAELLPDTPAALAALVALHCGEFTVADAVLERAIHAKMGGTLTVRRHRLLQAWGAMLRGDTVTARERLAEAVRARGHLEPRDALTASALRVGIARRESNLGGLREAWEQASEATVGHPADLFSLLPLGELAVAAGRLGGQDRLASHLAEAEALLAQLGNPPLWEATLRWYRMHAAIAAEQPGAAEPQVAALSAMAGKHSYFAVLATAARSWLNVATRNIDPAEVEAAARGLHDAGLHWDGPRLAGQAAIHTADRKGMLRLLDCARFLQGKTPRQATENPARGEPSAEPRTEPSAPTPADTLSERERDVAQLVVEGFTYKEIGQRLFISAKTVEYHVARMRQRLGCVSRSDLLEQLRLLIGPRPS</sequence>
<dbReference type="InterPro" id="IPR027417">
    <property type="entry name" value="P-loop_NTPase"/>
</dbReference>